<dbReference type="EC" id="2.7.1.23" evidence="9"/>
<feature type="binding site" evidence="9">
    <location>
        <begin position="51"/>
        <end position="52"/>
    </location>
    <ligand>
        <name>NAD(+)</name>
        <dbReference type="ChEBI" id="CHEBI:57540"/>
    </ligand>
</feature>
<keyword evidence="5 9" id="KW-0067">ATP-binding</keyword>
<dbReference type="InterPro" id="IPR002504">
    <property type="entry name" value="NADK"/>
</dbReference>
<dbReference type="GO" id="GO:0019674">
    <property type="term" value="P:NAD+ metabolic process"/>
    <property type="evidence" value="ECO:0007669"/>
    <property type="project" value="InterPro"/>
</dbReference>
<feature type="binding site" evidence="9">
    <location>
        <position position="150"/>
    </location>
    <ligand>
        <name>NAD(+)</name>
        <dbReference type="ChEBI" id="CHEBI:57540"/>
    </ligand>
</feature>
<evidence type="ECO:0000256" key="6">
    <source>
        <dbReference type="ARBA" id="ARBA00022857"/>
    </source>
</evidence>
<dbReference type="InterPro" id="IPR017437">
    <property type="entry name" value="ATP-NAD_kinase_PpnK-typ_C"/>
</dbReference>
<dbReference type="PANTHER" id="PTHR20275:SF9">
    <property type="entry name" value="NAD KINASE 2"/>
    <property type="match status" value="1"/>
</dbReference>
<evidence type="ECO:0000256" key="4">
    <source>
        <dbReference type="ARBA" id="ARBA00022777"/>
    </source>
</evidence>
<keyword evidence="11" id="KW-1185">Reference proteome</keyword>
<evidence type="ECO:0000256" key="2">
    <source>
        <dbReference type="ARBA" id="ARBA00022679"/>
    </source>
</evidence>
<comment type="similarity">
    <text evidence="9">Belongs to the NAD kinase family.</text>
</comment>
<dbReference type="STRING" id="576118.SAMN05216216_10747"/>
<comment type="cofactor">
    <cofactor evidence="9">
        <name>a divalent metal cation</name>
        <dbReference type="ChEBI" id="CHEBI:60240"/>
    </cofactor>
</comment>
<keyword evidence="2 9" id="KW-0808">Transferase</keyword>
<dbReference type="GO" id="GO:0005737">
    <property type="term" value="C:cytoplasm"/>
    <property type="evidence" value="ECO:0007669"/>
    <property type="project" value="UniProtKB-SubCell"/>
</dbReference>
<evidence type="ECO:0000256" key="7">
    <source>
        <dbReference type="ARBA" id="ARBA00023027"/>
    </source>
</evidence>
<evidence type="ECO:0000256" key="3">
    <source>
        <dbReference type="ARBA" id="ARBA00022741"/>
    </source>
</evidence>
<evidence type="ECO:0000313" key="10">
    <source>
        <dbReference type="EMBL" id="SDK69687.1"/>
    </source>
</evidence>
<dbReference type="RefSeq" id="WP_092985630.1">
    <property type="nucleotide sequence ID" value="NZ_FNFY01000007.1"/>
</dbReference>
<keyword evidence="6 9" id="KW-0521">NADP</keyword>
<dbReference type="GO" id="GO:0051287">
    <property type="term" value="F:NAD binding"/>
    <property type="evidence" value="ECO:0007669"/>
    <property type="project" value="UniProtKB-ARBA"/>
</dbReference>
<keyword evidence="1 9" id="KW-0963">Cytoplasm</keyword>
<dbReference type="GO" id="GO:0046872">
    <property type="term" value="F:metal ion binding"/>
    <property type="evidence" value="ECO:0007669"/>
    <property type="project" value="UniProtKB-UniRule"/>
</dbReference>
<evidence type="ECO:0000256" key="5">
    <source>
        <dbReference type="ARBA" id="ARBA00022840"/>
    </source>
</evidence>
<evidence type="ECO:0000313" key="11">
    <source>
        <dbReference type="Proteomes" id="UP000199008"/>
    </source>
</evidence>
<feature type="binding site" evidence="9">
    <location>
        <begin position="163"/>
        <end position="168"/>
    </location>
    <ligand>
        <name>NAD(+)</name>
        <dbReference type="ChEBI" id="CHEBI:57540"/>
    </ligand>
</feature>
<name>A0A1G9E0Q0_9BACL</name>
<dbReference type="Gene3D" id="2.60.200.30">
    <property type="entry name" value="Probable inorganic polyphosphate/atp-NAD kinase, domain 2"/>
    <property type="match status" value="1"/>
</dbReference>
<dbReference type="GO" id="GO:0003951">
    <property type="term" value="F:NAD+ kinase activity"/>
    <property type="evidence" value="ECO:0007669"/>
    <property type="project" value="UniProtKB-UniRule"/>
</dbReference>
<comment type="catalytic activity">
    <reaction evidence="8 9">
        <text>NAD(+) + ATP = ADP + NADP(+) + H(+)</text>
        <dbReference type="Rhea" id="RHEA:18629"/>
        <dbReference type="ChEBI" id="CHEBI:15378"/>
        <dbReference type="ChEBI" id="CHEBI:30616"/>
        <dbReference type="ChEBI" id="CHEBI:57540"/>
        <dbReference type="ChEBI" id="CHEBI:58349"/>
        <dbReference type="ChEBI" id="CHEBI:456216"/>
        <dbReference type="EC" id="2.7.1.23"/>
    </reaction>
</comment>
<feature type="active site" description="Proton acceptor" evidence="9">
    <location>
        <position position="51"/>
    </location>
</feature>
<protein>
    <recommendedName>
        <fullName evidence="9">NAD kinase</fullName>
        <ecNumber evidence="9">2.7.1.23</ecNumber>
    </recommendedName>
    <alternativeName>
        <fullName evidence="9">ATP-dependent NAD kinase</fullName>
    </alternativeName>
</protein>
<dbReference type="OrthoDB" id="9774737at2"/>
<dbReference type="GO" id="GO:0006741">
    <property type="term" value="P:NADP+ biosynthetic process"/>
    <property type="evidence" value="ECO:0007669"/>
    <property type="project" value="UniProtKB-UniRule"/>
</dbReference>
<dbReference type="Gene3D" id="3.40.50.10330">
    <property type="entry name" value="Probable inorganic polyphosphate/atp-NAD kinase, domain 1"/>
    <property type="match status" value="1"/>
</dbReference>
<gene>
    <name evidence="9" type="primary">nadK</name>
    <name evidence="10" type="ORF">SAMN05216216_10747</name>
</gene>
<organism evidence="10 11">
    <name type="scientific">Lacicoccus qingdaonensis</name>
    <dbReference type="NCBI Taxonomy" id="576118"/>
    <lineage>
        <taxon>Bacteria</taxon>
        <taxon>Bacillati</taxon>
        <taxon>Bacillota</taxon>
        <taxon>Bacilli</taxon>
        <taxon>Bacillales</taxon>
        <taxon>Salinicoccaceae</taxon>
        <taxon>Lacicoccus</taxon>
    </lineage>
</organism>
<dbReference type="EMBL" id="FNFY01000007">
    <property type="protein sequence ID" value="SDK69687.1"/>
    <property type="molecule type" value="Genomic_DNA"/>
</dbReference>
<dbReference type="HAMAP" id="MF_00361">
    <property type="entry name" value="NAD_kinase"/>
    <property type="match status" value="1"/>
</dbReference>
<evidence type="ECO:0000256" key="9">
    <source>
        <dbReference type="HAMAP-Rule" id="MF_00361"/>
    </source>
</evidence>
<dbReference type="InterPro" id="IPR017438">
    <property type="entry name" value="ATP-NAD_kinase_N"/>
</dbReference>
<comment type="caution">
    <text evidence="9">Lacks conserved residue(s) required for the propagation of feature annotation.</text>
</comment>
<keyword evidence="4 9" id="KW-0418">Kinase</keyword>
<sequence>MNKFENVYFFDPFGKDTERIRKDLMEVFNNMGIHTVKTSEEADLIASIGGDGTFLQAVRKTGFRDDCVYIGIAIQEDDYMYVDFDYKNSHLISEALTSEDTEVRNYPAIEVKINDNKPSFCLNEFTLRSSIVKTIMMDVYIDDFLFEQFHGDGVLVCTPTGSTGYNKSLGGAVVDPLVKAIQVTELASVNNNKYRTLGTSFLLNKDRPLTLMIDKSKDYYPIMSLDNEALSLQNTEQVQIRVADRIIKTLRLPNNTFWHKTQRNFL</sequence>
<keyword evidence="7 9" id="KW-0520">NAD</keyword>
<dbReference type="Proteomes" id="UP000199008">
    <property type="component" value="Unassembled WGS sequence"/>
</dbReference>
<feature type="binding site" evidence="9">
    <location>
        <position position="187"/>
    </location>
    <ligand>
        <name>NAD(+)</name>
        <dbReference type="ChEBI" id="CHEBI:57540"/>
    </ligand>
</feature>
<evidence type="ECO:0000256" key="1">
    <source>
        <dbReference type="ARBA" id="ARBA00022490"/>
    </source>
</evidence>
<feature type="binding site" evidence="9">
    <location>
        <begin position="123"/>
        <end position="124"/>
    </location>
    <ligand>
        <name>NAD(+)</name>
        <dbReference type="ChEBI" id="CHEBI:57540"/>
    </ligand>
</feature>
<accession>A0A1G9E0Q0</accession>
<dbReference type="PANTHER" id="PTHR20275">
    <property type="entry name" value="NAD KINASE"/>
    <property type="match status" value="1"/>
</dbReference>
<comment type="function">
    <text evidence="9">Involved in the regulation of the intracellular balance of NAD and NADP, and is a key enzyme in the biosynthesis of NADP. Catalyzes specifically the phosphorylation on 2'-hydroxyl of the adenosine moiety of NAD to yield NADP.</text>
</comment>
<dbReference type="GO" id="GO:0005524">
    <property type="term" value="F:ATP binding"/>
    <property type="evidence" value="ECO:0007669"/>
    <property type="project" value="UniProtKB-KW"/>
</dbReference>
<reference evidence="11" key="1">
    <citation type="submission" date="2016-10" db="EMBL/GenBank/DDBJ databases">
        <authorList>
            <person name="Varghese N."/>
            <person name="Submissions S."/>
        </authorList>
    </citation>
    <scope>NUCLEOTIDE SEQUENCE [LARGE SCALE GENOMIC DNA]</scope>
    <source>
        <strain evidence="11">CGMCC 1.8895</strain>
    </source>
</reference>
<dbReference type="Pfam" id="PF20143">
    <property type="entry name" value="NAD_kinase_C"/>
    <property type="match status" value="1"/>
</dbReference>
<dbReference type="AlphaFoldDB" id="A0A1G9E0Q0"/>
<dbReference type="InterPro" id="IPR016064">
    <property type="entry name" value="NAD/diacylglycerol_kinase_sf"/>
</dbReference>
<dbReference type="SUPFAM" id="SSF111331">
    <property type="entry name" value="NAD kinase/diacylglycerol kinase-like"/>
    <property type="match status" value="1"/>
</dbReference>
<dbReference type="NCBIfam" id="NF002902">
    <property type="entry name" value="PRK03501.1"/>
    <property type="match status" value="1"/>
</dbReference>
<comment type="subcellular location">
    <subcellularLocation>
        <location evidence="9">Cytoplasm</location>
    </subcellularLocation>
</comment>
<feature type="binding site" evidence="9">
    <location>
        <position position="152"/>
    </location>
    <ligand>
        <name>NAD(+)</name>
        <dbReference type="ChEBI" id="CHEBI:57540"/>
    </ligand>
</feature>
<evidence type="ECO:0000256" key="8">
    <source>
        <dbReference type="ARBA" id="ARBA00047925"/>
    </source>
</evidence>
<keyword evidence="3 9" id="KW-0547">Nucleotide-binding</keyword>
<proteinExistence type="inferred from homology"/>